<dbReference type="InterPro" id="IPR031474">
    <property type="entry name" value="PPP1R26_N"/>
</dbReference>
<feature type="region of interest" description="Disordered" evidence="1">
    <location>
        <begin position="430"/>
        <end position="451"/>
    </location>
</feature>
<dbReference type="Pfam" id="PF15740">
    <property type="entry name" value="PPP1R26_N"/>
    <property type="match status" value="4"/>
</dbReference>
<feature type="compositionally biased region" description="Polar residues" evidence="1">
    <location>
        <begin position="159"/>
        <end position="170"/>
    </location>
</feature>
<feature type="compositionally biased region" description="Basic and acidic residues" evidence="1">
    <location>
        <begin position="617"/>
        <end position="626"/>
    </location>
</feature>
<feature type="compositionally biased region" description="Polar residues" evidence="1">
    <location>
        <begin position="684"/>
        <end position="697"/>
    </location>
</feature>
<feature type="domain" description="Protein phosphatase 1 regulatory subunit 26 N-terminal" evidence="2">
    <location>
        <begin position="276"/>
        <end position="512"/>
    </location>
</feature>
<feature type="region of interest" description="Disordered" evidence="1">
    <location>
        <begin position="138"/>
        <end position="170"/>
    </location>
</feature>
<evidence type="ECO:0000256" key="1">
    <source>
        <dbReference type="SAM" id="MobiDB-lite"/>
    </source>
</evidence>
<evidence type="ECO:0000259" key="2">
    <source>
        <dbReference type="Pfam" id="PF15740"/>
    </source>
</evidence>
<feature type="region of interest" description="Disordered" evidence="1">
    <location>
        <begin position="829"/>
        <end position="858"/>
    </location>
</feature>
<dbReference type="STRING" id="244447.ENSCSEP00000023166"/>
<feature type="region of interest" description="Disordered" evidence="1">
    <location>
        <begin position="504"/>
        <end position="697"/>
    </location>
</feature>
<reference evidence="3 4" key="1">
    <citation type="journal article" date="2014" name="Nat. Genet.">
        <title>Whole-genome sequence of a flatfish provides insights into ZW sex chromosome evolution and adaptation to a benthic lifestyle.</title>
        <authorList>
            <person name="Chen S."/>
            <person name="Zhang G."/>
            <person name="Shao C."/>
            <person name="Huang Q."/>
            <person name="Liu G."/>
            <person name="Zhang P."/>
            <person name="Song W."/>
            <person name="An N."/>
            <person name="Chalopin D."/>
            <person name="Volff J.N."/>
            <person name="Hong Y."/>
            <person name="Li Q."/>
            <person name="Sha Z."/>
            <person name="Zhou H."/>
            <person name="Xie M."/>
            <person name="Yu Q."/>
            <person name="Liu Y."/>
            <person name="Xiang H."/>
            <person name="Wang N."/>
            <person name="Wu K."/>
            <person name="Yang C."/>
            <person name="Zhou Q."/>
            <person name="Liao X."/>
            <person name="Yang L."/>
            <person name="Hu Q."/>
            <person name="Zhang J."/>
            <person name="Meng L."/>
            <person name="Jin L."/>
            <person name="Tian Y."/>
            <person name="Lian J."/>
            <person name="Yang J."/>
            <person name="Miao G."/>
            <person name="Liu S."/>
            <person name="Liang Z."/>
            <person name="Yan F."/>
            <person name="Li Y."/>
            <person name="Sun B."/>
            <person name="Zhang H."/>
            <person name="Zhang J."/>
            <person name="Zhu Y."/>
            <person name="Du M."/>
            <person name="Zhao Y."/>
            <person name="Schartl M."/>
            <person name="Tang Q."/>
            <person name="Wang J."/>
        </authorList>
    </citation>
    <scope>NUCLEOTIDE SEQUENCE</scope>
</reference>
<dbReference type="GO" id="GO:0004864">
    <property type="term" value="F:protein phosphatase inhibitor activity"/>
    <property type="evidence" value="ECO:0007669"/>
    <property type="project" value="InterPro"/>
</dbReference>
<accession>A0A3P8WBY9</accession>
<name>A0A3P8WBY9_CYNSE</name>
<organism evidence="3 4">
    <name type="scientific">Cynoglossus semilaevis</name>
    <name type="common">Tongue sole</name>
    <dbReference type="NCBI Taxonomy" id="244447"/>
    <lineage>
        <taxon>Eukaryota</taxon>
        <taxon>Metazoa</taxon>
        <taxon>Chordata</taxon>
        <taxon>Craniata</taxon>
        <taxon>Vertebrata</taxon>
        <taxon>Euteleostomi</taxon>
        <taxon>Actinopterygii</taxon>
        <taxon>Neopterygii</taxon>
        <taxon>Teleostei</taxon>
        <taxon>Neoteleostei</taxon>
        <taxon>Acanthomorphata</taxon>
        <taxon>Carangaria</taxon>
        <taxon>Pleuronectiformes</taxon>
        <taxon>Pleuronectoidei</taxon>
        <taxon>Cynoglossidae</taxon>
        <taxon>Cynoglossinae</taxon>
        <taxon>Cynoglossus</taxon>
    </lineage>
</organism>
<sequence length="858" mass="94441">MNAPPVAVRQTEWRACRPPGGFSLQCFSDSDAELSTRGTPISNKVQMIIESLRSSQSSLEMGDEVEGNVLPGRDNRLLKCQAAGEAYAGVKSKMKVSSITQPTNVSSTIKVESSDTDSDDSVDRGIEEAIAEYLKEKDNHKRKADPCPALLPSSKIQRKNTPTSEMTKETSVNNTHLIAGNTYPKSVLAAPAVIPIKKYIKIKASSDDNVNNLNCSKNTMTNVPLYSKECRTVAMKAKEDSTDSSSDDGIEEAIQKYQLEKQQLQIRKEPLGQRSDKDDSDSTSDDGIEEAIRSYQLEQHKEVLKQLTHTNSPNSKSLTHTVGSKSTETTKKNKLSRKKIKIDKEMTLVSKTSAVPPNDMLTEESQNGKGNGLLLFKGECFKHQPTPNLSKVNTSAELMCAEAILDISKTVMPEVFHQNMELGSCAPAESALQPAIPQPDEESDDSSIDSEDGIEQEIRKFLEQKAQMHKQPPSSTVSQSTSELNKVKEKQVVIQKRYPKLSLAQRNRRKEVTLNGSGTEESASKHLPDQKEVSAPIVTSRPEQSGEKSSSLDSDEDLDTAIKDLLRTKKKSKKKTKDLKQKSKKCLQGDQPLSSNTSQKKGLKPCGLKKVQKIKNAMKDKSELNKKGMLQHKQMDTNNKHGLETGIKQYTEDQNPLNAPQTKDDSSSVDTEAPTPSLPYPSRSIHSTSTSTQTPLAAWSSTITSGHSPFPCSTVHSPHRPGHSPFPCSTGKTVHSPHRPPVVTCSSTANQQSRVSFSRMSSTSLRSPCPVQGETESMVHISKDKSVFVELESDRTNHVQVRSREQREAKAGVDLTIVVKEESEPLKIDEKKEEEFVDEAECESDNTGDPVKQGFATL</sequence>
<feature type="compositionally biased region" description="Basic residues" evidence="1">
    <location>
        <begin position="568"/>
        <end position="585"/>
    </location>
</feature>
<proteinExistence type="predicted"/>
<feature type="domain" description="Protein phosphatase 1 regulatory subunit 26 N-terminal" evidence="2">
    <location>
        <begin position="1"/>
        <end position="169"/>
    </location>
</feature>
<dbReference type="PANTHER" id="PTHR15724">
    <property type="entry name" value="PROTEIN PHOSPHATASE 1 REGULATORY SUBUNIT 26"/>
    <property type="match status" value="1"/>
</dbReference>
<feature type="domain" description="Protein phosphatase 1 regulatory subunit 26 N-terminal" evidence="2">
    <location>
        <begin position="222"/>
        <end position="273"/>
    </location>
</feature>
<dbReference type="GeneTree" id="ENSGT00390000014118"/>
<feature type="region of interest" description="Disordered" evidence="1">
    <location>
        <begin position="307"/>
        <end position="336"/>
    </location>
</feature>
<protein>
    <recommendedName>
        <fullName evidence="2">Protein phosphatase 1 regulatory subunit 26 N-terminal domain-containing protein</fullName>
    </recommendedName>
</protein>
<dbReference type="Proteomes" id="UP000265120">
    <property type="component" value="Chromosome 14"/>
</dbReference>
<feature type="compositionally biased region" description="Polar residues" evidence="1">
    <location>
        <begin position="591"/>
        <end position="600"/>
    </location>
</feature>
<dbReference type="PANTHER" id="PTHR15724:SF0">
    <property type="entry name" value="PROTEIN PHOSPHATASE 1 REGULATORY SUBUNIT 26"/>
    <property type="match status" value="1"/>
</dbReference>
<feature type="region of interest" description="Disordered" evidence="1">
    <location>
        <begin position="465"/>
        <end position="488"/>
    </location>
</feature>
<reference evidence="3" key="2">
    <citation type="submission" date="2025-08" db="UniProtKB">
        <authorList>
            <consortium name="Ensembl"/>
        </authorList>
    </citation>
    <scope>IDENTIFICATION</scope>
</reference>
<evidence type="ECO:0000313" key="4">
    <source>
        <dbReference type="Proteomes" id="UP000265120"/>
    </source>
</evidence>
<evidence type="ECO:0000313" key="3">
    <source>
        <dbReference type="Ensembl" id="ENSCSEP00000023166.1"/>
    </source>
</evidence>
<feature type="compositionally biased region" description="Basic and acidic residues" evidence="1">
    <location>
        <begin position="522"/>
        <end position="532"/>
    </location>
</feature>
<feature type="compositionally biased region" description="Basic and acidic residues" evidence="1">
    <location>
        <begin position="266"/>
        <end position="277"/>
    </location>
</feature>
<feature type="region of interest" description="Disordered" evidence="1">
    <location>
        <begin position="266"/>
        <end position="286"/>
    </location>
</feature>
<dbReference type="AlphaFoldDB" id="A0A3P8WBY9"/>
<feature type="compositionally biased region" description="Acidic residues" evidence="1">
    <location>
        <begin position="439"/>
        <end position="451"/>
    </location>
</feature>
<feature type="compositionally biased region" description="Polar residues" evidence="1">
    <location>
        <begin position="307"/>
        <end position="327"/>
    </location>
</feature>
<keyword evidence="4" id="KW-1185">Reference proteome</keyword>
<dbReference type="InterPro" id="IPR026130">
    <property type="entry name" value="PPP1R26"/>
</dbReference>
<dbReference type="InParanoid" id="A0A3P8WBY9"/>
<feature type="compositionally biased region" description="Polar residues" evidence="1">
    <location>
        <begin position="652"/>
        <end position="661"/>
    </location>
</feature>
<reference evidence="3" key="3">
    <citation type="submission" date="2025-09" db="UniProtKB">
        <authorList>
            <consortium name="Ensembl"/>
        </authorList>
    </citation>
    <scope>IDENTIFICATION</scope>
</reference>
<feature type="domain" description="Protein phosphatase 1 regulatory subunit 26 N-terminal" evidence="2">
    <location>
        <begin position="524"/>
        <end position="672"/>
    </location>
</feature>
<feature type="compositionally biased region" description="Acidic residues" evidence="1">
    <location>
        <begin position="835"/>
        <end position="846"/>
    </location>
</feature>
<feature type="compositionally biased region" description="Low complexity" evidence="1">
    <location>
        <begin position="471"/>
        <end position="482"/>
    </location>
</feature>
<dbReference type="Ensembl" id="ENSCSET00000023471.1">
    <property type="protein sequence ID" value="ENSCSEP00000023166.1"/>
    <property type="gene ID" value="ENSCSEG00000014781.1"/>
</dbReference>
<feature type="compositionally biased region" description="Basic and acidic residues" evidence="1">
    <location>
        <begin position="633"/>
        <end position="643"/>
    </location>
</feature>